<feature type="domain" description="Trichome birefringence-like N-terminal" evidence="11">
    <location>
        <begin position="58"/>
        <end position="111"/>
    </location>
</feature>
<dbReference type="Proteomes" id="UP000095767">
    <property type="component" value="Unassembled WGS sequence"/>
</dbReference>
<keyword evidence="13" id="KW-1185">Reference proteome</keyword>
<keyword evidence="3" id="KW-0808">Transferase</keyword>
<keyword evidence="4 9" id="KW-0812">Transmembrane</keyword>
<dbReference type="InterPro" id="IPR026057">
    <property type="entry name" value="TBL_C"/>
</dbReference>
<dbReference type="Pfam" id="PF13839">
    <property type="entry name" value="PC-Esterase"/>
    <property type="match status" value="1"/>
</dbReference>
<organism evidence="12 13">
    <name type="scientific">Dichanthelium oligosanthes</name>
    <dbReference type="NCBI Taxonomy" id="888268"/>
    <lineage>
        <taxon>Eukaryota</taxon>
        <taxon>Viridiplantae</taxon>
        <taxon>Streptophyta</taxon>
        <taxon>Embryophyta</taxon>
        <taxon>Tracheophyta</taxon>
        <taxon>Spermatophyta</taxon>
        <taxon>Magnoliopsida</taxon>
        <taxon>Liliopsida</taxon>
        <taxon>Poales</taxon>
        <taxon>Poaceae</taxon>
        <taxon>PACMAD clade</taxon>
        <taxon>Panicoideae</taxon>
        <taxon>Panicodae</taxon>
        <taxon>Paniceae</taxon>
        <taxon>Dichantheliinae</taxon>
        <taxon>Dichanthelium</taxon>
    </lineage>
</organism>
<name>A0A1E5ULX0_9POAL</name>
<sequence>MPARHVFVPSVFLFLLALICLVGLLPPRGSPPLRSFFQPWLPLISGTSGTEHDSAGSECDYSDGRWVRNNDTNVTAYTEDCPFLDPGFRCMRNGRRDSSFRYWRWQPRRCHLPKFNATEMLERSRNGRIVFAGDSIGRNQWESMVCMLANALPAGASRVYEQSGKPISRHKGYLSMVFADYNLSVEYYRAPMIVMVDRFPANATSDGGGVRGAIRLDVLPRHADRWAGADVLVLNTGHWWNVHKTVKAGNYFMVGDRLNKAMDIKEAFRLSLQTVKDWELSSAQFSKSYFFFRSYSPSHYRQVFDSIP</sequence>
<keyword evidence="5" id="KW-0735">Signal-anchor</keyword>
<dbReference type="GO" id="GO:0000139">
    <property type="term" value="C:Golgi membrane"/>
    <property type="evidence" value="ECO:0007669"/>
    <property type="project" value="UniProtKB-SubCell"/>
</dbReference>
<keyword evidence="7" id="KW-0333">Golgi apparatus</keyword>
<feature type="transmembrane region" description="Helical" evidence="9">
    <location>
        <begin position="6"/>
        <end position="25"/>
    </location>
</feature>
<gene>
    <name evidence="12" type="ORF">BAE44_0025107</name>
</gene>
<dbReference type="PANTHER" id="PTHR32285:SF53">
    <property type="entry name" value="PROTEIN TRICHOME BIREFRINGENCE-LIKE 9"/>
    <property type="match status" value="1"/>
</dbReference>
<accession>A0A1E5ULX0</accession>
<dbReference type="AlphaFoldDB" id="A0A1E5ULX0"/>
<comment type="similarity">
    <text evidence="2">Belongs to the PC-esterase family. TBL subfamily.</text>
</comment>
<dbReference type="EMBL" id="LWDX02072031">
    <property type="protein sequence ID" value="OEL13874.1"/>
    <property type="molecule type" value="Genomic_DNA"/>
</dbReference>
<dbReference type="Pfam" id="PF14416">
    <property type="entry name" value="PMR5N"/>
    <property type="match status" value="1"/>
</dbReference>
<dbReference type="InterPro" id="IPR025846">
    <property type="entry name" value="TBL_N"/>
</dbReference>
<evidence type="ECO:0000259" key="11">
    <source>
        <dbReference type="Pfam" id="PF14416"/>
    </source>
</evidence>
<evidence type="ECO:0000256" key="4">
    <source>
        <dbReference type="ARBA" id="ARBA00022692"/>
    </source>
</evidence>
<comment type="caution">
    <text evidence="12">The sequence shown here is derived from an EMBL/GenBank/DDBJ whole genome shotgun (WGS) entry which is preliminary data.</text>
</comment>
<evidence type="ECO:0000256" key="1">
    <source>
        <dbReference type="ARBA" id="ARBA00004323"/>
    </source>
</evidence>
<evidence type="ECO:0000256" key="8">
    <source>
        <dbReference type="ARBA" id="ARBA00023136"/>
    </source>
</evidence>
<comment type="subcellular location">
    <subcellularLocation>
        <location evidence="1">Golgi apparatus membrane</location>
        <topology evidence="1">Single-pass type II membrane protein</topology>
    </subcellularLocation>
</comment>
<evidence type="ECO:0000259" key="10">
    <source>
        <dbReference type="Pfam" id="PF13839"/>
    </source>
</evidence>
<dbReference type="GO" id="GO:1990538">
    <property type="term" value="F:xylan O-acetyltransferase activity"/>
    <property type="evidence" value="ECO:0007669"/>
    <property type="project" value="UniProtKB-ARBA"/>
</dbReference>
<evidence type="ECO:0000256" key="5">
    <source>
        <dbReference type="ARBA" id="ARBA00022968"/>
    </source>
</evidence>
<evidence type="ECO:0000313" key="13">
    <source>
        <dbReference type="Proteomes" id="UP000095767"/>
    </source>
</evidence>
<dbReference type="OrthoDB" id="630188at2759"/>
<proteinExistence type="inferred from homology"/>
<dbReference type="InterPro" id="IPR029962">
    <property type="entry name" value="TBL"/>
</dbReference>
<dbReference type="PANTHER" id="PTHR32285">
    <property type="entry name" value="PROTEIN TRICHOME BIREFRINGENCE-LIKE 9-RELATED"/>
    <property type="match status" value="1"/>
</dbReference>
<evidence type="ECO:0000256" key="7">
    <source>
        <dbReference type="ARBA" id="ARBA00023034"/>
    </source>
</evidence>
<evidence type="ECO:0000256" key="6">
    <source>
        <dbReference type="ARBA" id="ARBA00022989"/>
    </source>
</evidence>
<reference evidence="12 13" key="1">
    <citation type="submission" date="2016-09" db="EMBL/GenBank/DDBJ databases">
        <title>The draft genome of Dichanthelium oligosanthes: A C3 panicoid grass species.</title>
        <authorList>
            <person name="Studer A.J."/>
            <person name="Schnable J.C."/>
            <person name="Brutnell T.P."/>
        </authorList>
    </citation>
    <scope>NUCLEOTIDE SEQUENCE [LARGE SCALE GENOMIC DNA]</scope>
    <source>
        <strain evidence="13">cv. Kellogg 1175</strain>
        <tissue evidence="12">Leaf</tissue>
    </source>
</reference>
<feature type="domain" description="Trichome birefringence-like C-terminal" evidence="10">
    <location>
        <begin position="112"/>
        <end position="302"/>
    </location>
</feature>
<evidence type="ECO:0000313" key="12">
    <source>
        <dbReference type="EMBL" id="OEL13874.1"/>
    </source>
</evidence>
<keyword evidence="8 9" id="KW-0472">Membrane</keyword>
<keyword evidence="6 9" id="KW-1133">Transmembrane helix</keyword>
<dbReference type="STRING" id="888268.A0A1E5ULX0"/>
<protein>
    <submittedName>
        <fullName evidence="12">Protein trichome birefringence-like 8</fullName>
    </submittedName>
</protein>
<evidence type="ECO:0000256" key="3">
    <source>
        <dbReference type="ARBA" id="ARBA00022679"/>
    </source>
</evidence>
<evidence type="ECO:0000256" key="2">
    <source>
        <dbReference type="ARBA" id="ARBA00007727"/>
    </source>
</evidence>
<evidence type="ECO:0000256" key="9">
    <source>
        <dbReference type="SAM" id="Phobius"/>
    </source>
</evidence>